<evidence type="ECO:0000313" key="2">
    <source>
        <dbReference type="EMBL" id="KAK9995225.1"/>
    </source>
</evidence>
<organism evidence="2 3">
    <name type="scientific">Lithocarpus litseifolius</name>
    <dbReference type="NCBI Taxonomy" id="425828"/>
    <lineage>
        <taxon>Eukaryota</taxon>
        <taxon>Viridiplantae</taxon>
        <taxon>Streptophyta</taxon>
        <taxon>Embryophyta</taxon>
        <taxon>Tracheophyta</taxon>
        <taxon>Spermatophyta</taxon>
        <taxon>Magnoliopsida</taxon>
        <taxon>eudicotyledons</taxon>
        <taxon>Gunneridae</taxon>
        <taxon>Pentapetalae</taxon>
        <taxon>rosids</taxon>
        <taxon>fabids</taxon>
        <taxon>Fagales</taxon>
        <taxon>Fagaceae</taxon>
        <taxon>Lithocarpus</taxon>
    </lineage>
</organism>
<keyword evidence="3" id="KW-1185">Reference proteome</keyword>
<proteinExistence type="predicted"/>
<protein>
    <submittedName>
        <fullName evidence="2">Uncharacterized protein</fullName>
    </submittedName>
</protein>
<feature type="region of interest" description="Disordered" evidence="1">
    <location>
        <begin position="40"/>
        <end position="111"/>
    </location>
</feature>
<evidence type="ECO:0000313" key="3">
    <source>
        <dbReference type="Proteomes" id="UP001459277"/>
    </source>
</evidence>
<evidence type="ECO:0000256" key="1">
    <source>
        <dbReference type="SAM" id="MobiDB-lite"/>
    </source>
</evidence>
<name>A0AAW2CAC3_9ROSI</name>
<feature type="compositionally biased region" description="Polar residues" evidence="1">
    <location>
        <begin position="68"/>
        <end position="81"/>
    </location>
</feature>
<feature type="compositionally biased region" description="Low complexity" evidence="1">
    <location>
        <begin position="100"/>
        <end position="111"/>
    </location>
</feature>
<accession>A0AAW2CAC3</accession>
<feature type="compositionally biased region" description="Basic and acidic residues" evidence="1">
    <location>
        <begin position="143"/>
        <end position="155"/>
    </location>
</feature>
<reference evidence="2 3" key="1">
    <citation type="submission" date="2024-01" db="EMBL/GenBank/DDBJ databases">
        <title>A telomere-to-telomere, gap-free genome of sweet tea (Lithocarpus litseifolius).</title>
        <authorList>
            <person name="Zhou J."/>
        </authorList>
    </citation>
    <scope>NUCLEOTIDE SEQUENCE [LARGE SCALE GENOMIC DNA]</scope>
    <source>
        <strain evidence="2">Zhou-2022a</strain>
        <tissue evidence="2">Leaf</tissue>
    </source>
</reference>
<dbReference type="EMBL" id="JAZDWU010000008">
    <property type="protein sequence ID" value="KAK9995225.1"/>
    <property type="molecule type" value="Genomic_DNA"/>
</dbReference>
<gene>
    <name evidence="2" type="ORF">SO802_024928</name>
</gene>
<feature type="region of interest" description="Disordered" evidence="1">
    <location>
        <begin position="124"/>
        <end position="162"/>
    </location>
</feature>
<dbReference type="Proteomes" id="UP001459277">
    <property type="component" value="Unassembled WGS sequence"/>
</dbReference>
<sequence>MERIGQHAGALPSGPYTRRGSYAACRHVWHESKRCVWAVSGNQEKEHKQKSKKGPGPNKNLLHKQDKTNFLSRSLSETDPTTLAEGKAKGKLAYPRATKSQSLQERSSSSLSCPNVVLKFQFSATLGTKMDHKSRRSSGGDSKNSDSRKTGKSDLCDGMVQC</sequence>
<dbReference type="AlphaFoldDB" id="A0AAW2CAC3"/>
<comment type="caution">
    <text evidence="2">The sequence shown here is derived from an EMBL/GenBank/DDBJ whole genome shotgun (WGS) entry which is preliminary data.</text>
</comment>